<dbReference type="RefSeq" id="XP_024583565.1">
    <property type="nucleotide sequence ID" value="XM_024718137.1"/>
</dbReference>
<dbReference type="AlphaFoldDB" id="A0A0P1B0B2"/>
<sequence length="102" mass="11559">MAKLVVENHLSYSLIGDDLADNVEANHLDKMAHKHPVTVSFRMDFWQHKNKVNSKKITTLSQYDGQQLRRGIYLETRIAHTCVAIQGAFEGKHVEGANKSLN</sequence>
<dbReference type="Proteomes" id="UP000054928">
    <property type="component" value="Unassembled WGS sequence"/>
</dbReference>
<reference evidence="2" key="1">
    <citation type="submission" date="2014-09" db="EMBL/GenBank/DDBJ databases">
        <authorList>
            <person name="Sharma Rahul"/>
            <person name="Thines Marco"/>
        </authorList>
    </citation>
    <scope>NUCLEOTIDE SEQUENCE [LARGE SCALE GENOMIC DNA]</scope>
</reference>
<organism evidence="1 2">
    <name type="scientific">Plasmopara halstedii</name>
    <name type="common">Downy mildew of sunflower</name>
    <dbReference type="NCBI Taxonomy" id="4781"/>
    <lineage>
        <taxon>Eukaryota</taxon>
        <taxon>Sar</taxon>
        <taxon>Stramenopiles</taxon>
        <taxon>Oomycota</taxon>
        <taxon>Peronosporomycetes</taxon>
        <taxon>Peronosporales</taxon>
        <taxon>Peronosporaceae</taxon>
        <taxon>Plasmopara</taxon>
    </lineage>
</organism>
<evidence type="ECO:0000313" key="1">
    <source>
        <dbReference type="EMBL" id="CEG47196.1"/>
    </source>
</evidence>
<protein>
    <submittedName>
        <fullName evidence="1">Uncharacterized protein</fullName>
    </submittedName>
</protein>
<dbReference type="EMBL" id="CCYD01002371">
    <property type="protein sequence ID" value="CEG47196.1"/>
    <property type="molecule type" value="Genomic_DNA"/>
</dbReference>
<dbReference type="GeneID" id="36398900"/>
<proteinExistence type="predicted"/>
<evidence type="ECO:0000313" key="2">
    <source>
        <dbReference type="Proteomes" id="UP000054928"/>
    </source>
</evidence>
<name>A0A0P1B0B2_PLAHL</name>
<accession>A0A0P1B0B2</accession>
<keyword evidence="2" id="KW-1185">Reference proteome</keyword>